<protein>
    <submittedName>
        <fullName evidence="10">Cytokine receptor common subunit gamma-like</fullName>
    </submittedName>
</protein>
<dbReference type="InterPro" id="IPR013783">
    <property type="entry name" value="Ig-like_fold"/>
</dbReference>
<dbReference type="GO" id="GO:0004896">
    <property type="term" value="F:cytokine receptor activity"/>
    <property type="evidence" value="ECO:0007669"/>
    <property type="project" value="TreeGrafter"/>
</dbReference>
<evidence type="ECO:0000256" key="4">
    <source>
        <dbReference type="ARBA" id="ARBA00022989"/>
    </source>
</evidence>
<dbReference type="Pfam" id="PF21604">
    <property type="entry name" value="CRLF2_D1"/>
    <property type="match status" value="1"/>
</dbReference>
<evidence type="ECO:0000256" key="5">
    <source>
        <dbReference type="ARBA" id="ARBA00023136"/>
    </source>
</evidence>
<feature type="domain" description="Cytokine receptor-like factor 2-like D1" evidence="9">
    <location>
        <begin position="45"/>
        <end position="90"/>
    </location>
</feature>
<keyword evidence="5 7" id="KW-0472">Membrane</keyword>
<organism evidence="10 11">
    <name type="scientific">Labrus bergylta</name>
    <name type="common">ballan wrasse</name>
    <dbReference type="NCBI Taxonomy" id="56723"/>
    <lineage>
        <taxon>Eukaryota</taxon>
        <taxon>Metazoa</taxon>
        <taxon>Chordata</taxon>
        <taxon>Craniata</taxon>
        <taxon>Vertebrata</taxon>
        <taxon>Euteleostomi</taxon>
        <taxon>Actinopterygii</taxon>
        <taxon>Neopterygii</taxon>
        <taxon>Teleostei</taxon>
        <taxon>Neoteleostei</taxon>
        <taxon>Acanthomorphata</taxon>
        <taxon>Eupercaria</taxon>
        <taxon>Labriformes</taxon>
        <taxon>Labridae</taxon>
        <taxon>Labrus</taxon>
    </lineage>
</organism>
<dbReference type="PANTHER" id="PTHR23037">
    <property type="entry name" value="CYTOKINE RECEPTOR"/>
    <property type="match status" value="1"/>
</dbReference>
<dbReference type="Proteomes" id="UP000261660">
    <property type="component" value="Unplaced"/>
</dbReference>
<dbReference type="InParanoid" id="A0A3Q3KZ66"/>
<dbReference type="InterPro" id="IPR036116">
    <property type="entry name" value="FN3_sf"/>
</dbReference>
<dbReference type="Ensembl" id="ENSLBET00000002050.1">
    <property type="protein sequence ID" value="ENSLBEP00000001934.1"/>
    <property type="gene ID" value="ENSLBEG00000001438.1"/>
</dbReference>
<name>A0A3Q3KZ66_9LABR</name>
<sequence>YRSRCAHPVSVKCAMMSTRLLLLFCLTEHVFTKQLPDVDCVVVHLKYVQCFWNKLGTPQSNFTFYGWFHFEKPMTECTSYLSEKGINIGCNQPYAEKSNRFKTFYTTLKDGNNNHSQTHTLRQRVMLYPPTNLTVQMESDLNLWLEIRYKINNKEWDVFSTGKQSHCINLPCTQCKYELQVRSRFGYSCAESLFWSNWSVPAAWGFDNSPGKHQMKSMSVWTPVLIVVGFITLILLVMMLLHHDRLRIILIPLVPKPALIPRDIEDWFQHSKGLEDRFKPNYNERACTVQEYTQISQSDSEGSVSSTSSVTTDQSYCSVLISADEPDPAPLQAPEV</sequence>
<evidence type="ECO:0000256" key="2">
    <source>
        <dbReference type="ARBA" id="ARBA00022692"/>
    </source>
</evidence>
<dbReference type="PANTHER" id="PTHR23037:SF47">
    <property type="entry name" value="INTERLEUKIN 2 RECEPTOR SUBUNIT GAMMA"/>
    <property type="match status" value="1"/>
</dbReference>
<evidence type="ECO:0000313" key="10">
    <source>
        <dbReference type="Ensembl" id="ENSLBEP00000001934.1"/>
    </source>
</evidence>
<accession>A0A3Q3KZ66</accession>
<comment type="subcellular location">
    <subcellularLocation>
        <location evidence="1">Membrane</location>
        <topology evidence="1">Single-pass membrane protein</topology>
    </subcellularLocation>
</comment>
<evidence type="ECO:0000256" key="1">
    <source>
        <dbReference type="ARBA" id="ARBA00004167"/>
    </source>
</evidence>
<dbReference type="AlphaFoldDB" id="A0A3Q3KZ66"/>
<evidence type="ECO:0000259" key="9">
    <source>
        <dbReference type="Pfam" id="PF21604"/>
    </source>
</evidence>
<keyword evidence="2 7" id="KW-0812">Transmembrane</keyword>
<keyword evidence="6" id="KW-0675">Receptor</keyword>
<evidence type="ECO:0000256" key="8">
    <source>
        <dbReference type="SAM" id="SignalP"/>
    </source>
</evidence>
<evidence type="ECO:0000256" key="6">
    <source>
        <dbReference type="ARBA" id="ARBA00023170"/>
    </source>
</evidence>
<proteinExistence type="predicted"/>
<evidence type="ECO:0000313" key="11">
    <source>
        <dbReference type="Proteomes" id="UP000261660"/>
    </source>
</evidence>
<dbReference type="GO" id="GO:0009897">
    <property type="term" value="C:external side of plasma membrane"/>
    <property type="evidence" value="ECO:0007669"/>
    <property type="project" value="TreeGrafter"/>
</dbReference>
<evidence type="ECO:0000256" key="3">
    <source>
        <dbReference type="ARBA" id="ARBA00022729"/>
    </source>
</evidence>
<dbReference type="Gene3D" id="2.60.40.10">
    <property type="entry name" value="Immunoglobulins"/>
    <property type="match status" value="2"/>
</dbReference>
<dbReference type="FunCoup" id="A0A3Q3KZ66">
    <property type="interactions" value="1413"/>
</dbReference>
<feature type="transmembrane region" description="Helical" evidence="7">
    <location>
        <begin position="220"/>
        <end position="241"/>
    </location>
</feature>
<dbReference type="GeneTree" id="ENSGT00940000164309"/>
<reference evidence="10" key="2">
    <citation type="submission" date="2025-09" db="UniProtKB">
        <authorList>
            <consortium name="Ensembl"/>
        </authorList>
    </citation>
    <scope>IDENTIFICATION</scope>
</reference>
<dbReference type="InterPro" id="IPR048651">
    <property type="entry name" value="CRLF2-like_D1"/>
</dbReference>
<feature type="signal peptide" evidence="8">
    <location>
        <begin position="1"/>
        <end position="32"/>
    </location>
</feature>
<keyword evidence="4 7" id="KW-1133">Transmembrane helix</keyword>
<keyword evidence="3 8" id="KW-0732">Signal</keyword>
<reference evidence="10" key="1">
    <citation type="submission" date="2025-08" db="UniProtKB">
        <authorList>
            <consortium name="Ensembl"/>
        </authorList>
    </citation>
    <scope>IDENTIFICATION</scope>
</reference>
<dbReference type="SUPFAM" id="SSF49265">
    <property type="entry name" value="Fibronectin type III"/>
    <property type="match status" value="2"/>
</dbReference>
<dbReference type="STRING" id="56723.ENSLBEP00000001934"/>
<keyword evidence="11" id="KW-1185">Reference proteome</keyword>
<evidence type="ECO:0000256" key="7">
    <source>
        <dbReference type="SAM" id="Phobius"/>
    </source>
</evidence>
<feature type="chain" id="PRO_5018616818" evidence="8">
    <location>
        <begin position="33"/>
        <end position="336"/>
    </location>
</feature>